<sequence>MDELMSKTAAHPVPLRNDTLADLPEGILRPRYERARLTAGIVHIGVGNFHRAHQAWYLHRLMQAGKALDWAIVGAGVRPYDAAMREKLIAQDCLTTLIELAPDHTGAEVTGSMIDYLPIEEGNAPLIHVMADPRIRVVALTVTEGGYYIDATTGAFDTGHPDIVHDAAHPDAPRTAFGAMVAALRQRRAAGHKPFSGLCCDNLRGNGDILRATVVGLARMSDPGLADWIDREGAFPNSMVDSIVPATTANTLEAVRAFGIDDAAPVAHENFRQWVIEDAFCDGRPDWDEVGATFTSDVHSYEMMKIRILNAGHQILANAGELLSVPTIADCMAHPGIAAMFRKVQTEEILPYVDAVPGTTPDDYLALIEGRFSNPKIHDTTRRVAFDGSSRHTGFLLPILRDALAAGGSVDGFALVEALWARMCAGQREDGSVIEPNDPYWARLTEAAAAAKDRPRAWLEQPGIYGGLKDAPAFAEAFERWLATIWRDGTAAALAAYTAR</sequence>
<dbReference type="Pfam" id="PF08125">
    <property type="entry name" value="Mannitol_dh_C"/>
    <property type="match status" value="1"/>
</dbReference>
<dbReference type="Gene3D" id="3.40.50.720">
    <property type="entry name" value="NAD(P)-binding Rossmann-like Domain"/>
    <property type="match status" value="1"/>
</dbReference>
<dbReference type="InterPro" id="IPR008927">
    <property type="entry name" value="6-PGluconate_DH-like_C_sf"/>
</dbReference>
<evidence type="ECO:0000313" key="4">
    <source>
        <dbReference type="EMBL" id="MZR11595.1"/>
    </source>
</evidence>
<evidence type="ECO:0000256" key="1">
    <source>
        <dbReference type="ARBA" id="ARBA00023002"/>
    </source>
</evidence>
<organism evidence="4 5">
    <name type="scientific">Maritimibacter harenae</name>
    <dbReference type="NCBI Taxonomy" id="2606218"/>
    <lineage>
        <taxon>Bacteria</taxon>
        <taxon>Pseudomonadati</taxon>
        <taxon>Pseudomonadota</taxon>
        <taxon>Alphaproteobacteria</taxon>
        <taxon>Rhodobacterales</taxon>
        <taxon>Roseobacteraceae</taxon>
        <taxon>Maritimibacter</taxon>
    </lineage>
</organism>
<dbReference type="AlphaFoldDB" id="A0A845LUV1"/>
<evidence type="ECO:0000259" key="2">
    <source>
        <dbReference type="Pfam" id="PF01232"/>
    </source>
</evidence>
<protein>
    <submittedName>
        <fullName evidence="4">Mannitol dehydrogenase family protein</fullName>
    </submittedName>
</protein>
<dbReference type="InterPro" id="IPR013131">
    <property type="entry name" value="Mannitol_DH_N"/>
</dbReference>
<dbReference type="Pfam" id="PF01232">
    <property type="entry name" value="Mannitol_dh"/>
    <property type="match status" value="1"/>
</dbReference>
<dbReference type="GO" id="GO:0016616">
    <property type="term" value="F:oxidoreductase activity, acting on the CH-OH group of donors, NAD or NADP as acceptor"/>
    <property type="evidence" value="ECO:0007669"/>
    <property type="project" value="TreeGrafter"/>
</dbReference>
<reference evidence="4 5" key="1">
    <citation type="submission" date="2019-12" db="EMBL/GenBank/DDBJ databases">
        <title>Maritimibacter sp. nov. sp. isolated from sea sand.</title>
        <authorList>
            <person name="Kim J."/>
            <person name="Jeong S.E."/>
            <person name="Jung H.S."/>
            <person name="Jeon C.O."/>
        </authorList>
    </citation>
    <scope>NUCLEOTIDE SEQUENCE [LARGE SCALE GENOMIC DNA]</scope>
    <source>
        <strain evidence="4 5">DP07</strain>
    </source>
</reference>
<gene>
    <name evidence="4" type="ORF">GQE99_00920</name>
</gene>
<dbReference type="InterPro" id="IPR050988">
    <property type="entry name" value="Mannitol_DH/Oxidoreductase"/>
</dbReference>
<feature type="domain" description="Mannitol dehydrogenase C-terminal" evidence="3">
    <location>
        <begin position="297"/>
        <end position="486"/>
    </location>
</feature>
<dbReference type="PANTHER" id="PTHR43362">
    <property type="entry name" value="MANNITOL DEHYDROGENASE DSF1-RELATED"/>
    <property type="match status" value="1"/>
</dbReference>
<keyword evidence="5" id="KW-1185">Reference proteome</keyword>
<comment type="caution">
    <text evidence="4">The sequence shown here is derived from an EMBL/GenBank/DDBJ whole genome shotgun (WGS) entry which is preliminary data.</text>
</comment>
<dbReference type="SUPFAM" id="SSF51735">
    <property type="entry name" value="NAD(P)-binding Rossmann-fold domains"/>
    <property type="match status" value="1"/>
</dbReference>
<accession>A0A845LUV1</accession>
<name>A0A845LUV1_9RHOB</name>
<dbReference type="InterPro" id="IPR036291">
    <property type="entry name" value="NAD(P)-bd_dom_sf"/>
</dbReference>
<dbReference type="PANTHER" id="PTHR43362:SF1">
    <property type="entry name" value="MANNITOL DEHYDROGENASE 2-RELATED"/>
    <property type="match status" value="1"/>
</dbReference>
<evidence type="ECO:0000313" key="5">
    <source>
        <dbReference type="Proteomes" id="UP000467322"/>
    </source>
</evidence>
<dbReference type="InterPro" id="IPR000669">
    <property type="entry name" value="Mannitol_DH"/>
</dbReference>
<dbReference type="InterPro" id="IPR013118">
    <property type="entry name" value="Mannitol_DH_C"/>
</dbReference>
<dbReference type="PRINTS" id="PR00084">
    <property type="entry name" value="MTLDHDRGNASE"/>
</dbReference>
<evidence type="ECO:0000259" key="3">
    <source>
        <dbReference type="Pfam" id="PF08125"/>
    </source>
</evidence>
<dbReference type="SUPFAM" id="SSF48179">
    <property type="entry name" value="6-phosphogluconate dehydrogenase C-terminal domain-like"/>
    <property type="match status" value="1"/>
</dbReference>
<dbReference type="Proteomes" id="UP000467322">
    <property type="component" value="Unassembled WGS sequence"/>
</dbReference>
<dbReference type="EMBL" id="WTUX01000002">
    <property type="protein sequence ID" value="MZR11595.1"/>
    <property type="molecule type" value="Genomic_DNA"/>
</dbReference>
<feature type="domain" description="Mannitol dehydrogenase N-terminal" evidence="2">
    <location>
        <begin position="40"/>
        <end position="288"/>
    </location>
</feature>
<dbReference type="Gene3D" id="1.10.1040.10">
    <property type="entry name" value="N-(1-d-carboxylethyl)-l-norvaline Dehydrogenase, domain 2"/>
    <property type="match status" value="1"/>
</dbReference>
<keyword evidence="1" id="KW-0560">Oxidoreductase</keyword>
<proteinExistence type="predicted"/>
<dbReference type="InterPro" id="IPR013328">
    <property type="entry name" value="6PGD_dom2"/>
</dbReference>